<organism evidence="2 3">
    <name type="scientific">Paenibacillus forsythiae</name>
    <dbReference type="NCBI Taxonomy" id="365616"/>
    <lineage>
        <taxon>Bacteria</taxon>
        <taxon>Bacillati</taxon>
        <taxon>Bacillota</taxon>
        <taxon>Bacilli</taxon>
        <taxon>Bacillales</taxon>
        <taxon>Paenibacillaceae</taxon>
        <taxon>Paenibacillus</taxon>
    </lineage>
</organism>
<accession>A0ABU3H4T3</accession>
<sequence length="105" mass="11169">MFLDGKQQNKFPNAGGVSYFVTLTFGQKAGALVGWFFLLSVPIGAPVAALTGAGYMTAAMGWGEGARIGIKYSIKFFPMHEVGNGITLKIRHTKEEGSPPYPSLG</sequence>
<dbReference type="EMBL" id="JAUSUY010000004">
    <property type="protein sequence ID" value="MDT3425833.1"/>
    <property type="molecule type" value="Genomic_DNA"/>
</dbReference>
<keyword evidence="3" id="KW-1185">Reference proteome</keyword>
<protein>
    <submittedName>
        <fullName evidence="2">Amino acid transporter</fullName>
    </submittedName>
</protein>
<proteinExistence type="predicted"/>
<keyword evidence="1" id="KW-1133">Transmembrane helix</keyword>
<dbReference type="Proteomes" id="UP001248709">
    <property type="component" value="Unassembled WGS sequence"/>
</dbReference>
<keyword evidence="1" id="KW-0812">Transmembrane</keyword>
<feature type="transmembrane region" description="Helical" evidence="1">
    <location>
        <begin position="32"/>
        <end position="58"/>
    </location>
</feature>
<name>A0ABU3H4T3_9BACL</name>
<dbReference type="Gene3D" id="1.20.1740.10">
    <property type="entry name" value="Amino acid/polyamine transporter I"/>
    <property type="match status" value="1"/>
</dbReference>
<comment type="caution">
    <text evidence="2">The sequence shown here is derived from an EMBL/GenBank/DDBJ whole genome shotgun (WGS) entry which is preliminary data.</text>
</comment>
<evidence type="ECO:0000313" key="3">
    <source>
        <dbReference type="Proteomes" id="UP001248709"/>
    </source>
</evidence>
<reference evidence="2 3" key="1">
    <citation type="submission" date="2023-07" db="EMBL/GenBank/DDBJ databases">
        <title>Genomic Encyclopedia of Type Strains, Phase IV (KMG-IV): sequencing the most valuable type-strain genomes for metagenomic binning, comparative biology and taxonomic classification.</title>
        <authorList>
            <person name="Goeker M."/>
        </authorList>
    </citation>
    <scope>NUCLEOTIDE SEQUENCE [LARGE SCALE GENOMIC DNA]</scope>
    <source>
        <strain evidence="2 3">T98</strain>
    </source>
</reference>
<gene>
    <name evidence="2" type="ORF">J2Z22_001352</name>
</gene>
<evidence type="ECO:0000256" key="1">
    <source>
        <dbReference type="SAM" id="Phobius"/>
    </source>
</evidence>
<keyword evidence="1" id="KW-0472">Membrane</keyword>
<evidence type="ECO:0000313" key="2">
    <source>
        <dbReference type="EMBL" id="MDT3425833.1"/>
    </source>
</evidence>